<reference evidence="4 5" key="1">
    <citation type="submission" date="2021-03" db="EMBL/GenBank/DDBJ databases">
        <title>Pseudidiomarina terrestris, a new bacterium isolated from saline soil.</title>
        <authorList>
            <person name="Galisteo C."/>
            <person name="De La Haba R."/>
            <person name="Sanchez-Porro C."/>
            <person name="Ventosa A."/>
        </authorList>
    </citation>
    <scope>NUCLEOTIDE SEQUENCE [LARGE SCALE GENOMIC DNA]</scope>
    <source>
        <strain evidence="2 5">1APP75-32.1</strain>
        <strain evidence="4">1APR75-15</strain>
        <strain evidence="3">1ASR75-15</strain>
    </source>
</reference>
<dbReference type="Proteomes" id="UP001169492">
    <property type="component" value="Unassembled WGS sequence"/>
</dbReference>
<accession>A0AAW7QY70</accession>
<keyword evidence="1" id="KW-0812">Transmembrane</keyword>
<keyword evidence="1" id="KW-0472">Membrane</keyword>
<evidence type="ECO:0000313" key="4">
    <source>
        <dbReference type="Proteomes" id="UP001169491"/>
    </source>
</evidence>
<evidence type="ECO:0000313" key="5">
    <source>
        <dbReference type="Proteomes" id="UP001169492"/>
    </source>
</evidence>
<gene>
    <name evidence="2" type="ORF">J6I90_00060</name>
    <name evidence="3" type="ORF">J6I92_03840</name>
</gene>
<protein>
    <recommendedName>
        <fullName evidence="6">Pilus assembly protein TadE</fullName>
    </recommendedName>
</protein>
<evidence type="ECO:0008006" key="6">
    <source>
        <dbReference type="Google" id="ProtNLM"/>
    </source>
</evidence>
<name>A0AAW7QY70_9GAMM</name>
<dbReference type="Proteomes" id="UP001169491">
    <property type="component" value="Unassembled WGS sequence"/>
</dbReference>
<evidence type="ECO:0000313" key="2">
    <source>
        <dbReference type="EMBL" id="MDN7123280.1"/>
    </source>
</evidence>
<dbReference type="EMBL" id="JAGGJC010000001">
    <property type="protein sequence ID" value="MDN7128994.1"/>
    <property type="molecule type" value="Genomic_DNA"/>
</dbReference>
<dbReference type="AlphaFoldDB" id="A0AAW7QY70"/>
<evidence type="ECO:0000313" key="3">
    <source>
        <dbReference type="EMBL" id="MDN7128994.1"/>
    </source>
</evidence>
<dbReference type="EMBL" id="JAGGJB010000001">
    <property type="protein sequence ID" value="MDN7123280.1"/>
    <property type="molecule type" value="Genomic_DNA"/>
</dbReference>
<proteinExistence type="predicted"/>
<comment type="caution">
    <text evidence="2">The sequence shown here is derived from an EMBL/GenBank/DDBJ whole genome shotgun (WGS) entry which is preliminary data.</text>
</comment>
<evidence type="ECO:0000256" key="1">
    <source>
        <dbReference type="SAM" id="Phobius"/>
    </source>
</evidence>
<feature type="transmembrane region" description="Helical" evidence="1">
    <location>
        <begin position="20"/>
        <end position="41"/>
    </location>
</feature>
<keyword evidence="4" id="KW-1185">Reference proteome</keyword>
<organism evidence="2 5">
    <name type="scientific">Pseudidiomarina terrestris</name>
    <dbReference type="NCBI Taxonomy" id="2820060"/>
    <lineage>
        <taxon>Bacteria</taxon>
        <taxon>Pseudomonadati</taxon>
        <taxon>Pseudomonadota</taxon>
        <taxon>Gammaproteobacteria</taxon>
        <taxon>Alteromonadales</taxon>
        <taxon>Idiomarinaceae</taxon>
        <taxon>Pseudidiomarina</taxon>
    </lineage>
</organism>
<dbReference type="RefSeq" id="WP_301773694.1">
    <property type="nucleotide sequence ID" value="NZ_JAGGJB010000001.1"/>
</dbReference>
<keyword evidence="1" id="KW-1133">Transmembrane helix</keyword>
<sequence>MKERQWSARGRQGQAAVETLVALPVLILTVLLVVQVLWLVFANATFRVAVSYSLRAGTINHGSINAMERTLVAAMASLQPLLPEGAGPEQGPSRNQLRRAQLAATARQWLHYQLTGRLQIHGPTEAVLREHSERRFDLMIDDWVNELPVDYASARIQDTDAVVWEQQRQLDIEVWWCLPLEVPLATQVLMQLRRWWTSPAQRHCRLREELTGRPLWAMQQRLAAPLLSGYREGLN</sequence>